<dbReference type="GO" id="GO:0003677">
    <property type="term" value="F:DNA binding"/>
    <property type="evidence" value="ECO:0007669"/>
    <property type="project" value="InterPro"/>
</dbReference>
<gene>
    <name evidence="6" type="ORF">Anas_03344</name>
</gene>
<evidence type="ECO:0000256" key="4">
    <source>
        <dbReference type="PROSITE-ProRule" id="PRU00027"/>
    </source>
</evidence>
<feature type="domain" description="BED-type" evidence="5">
    <location>
        <begin position="23"/>
        <end position="73"/>
    </location>
</feature>
<evidence type="ECO:0000256" key="3">
    <source>
        <dbReference type="ARBA" id="ARBA00022833"/>
    </source>
</evidence>
<evidence type="ECO:0000313" key="7">
    <source>
        <dbReference type="Proteomes" id="UP000326759"/>
    </source>
</evidence>
<dbReference type="SUPFAM" id="SSF57667">
    <property type="entry name" value="beta-beta-alpha zinc fingers"/>
    <property type="match status" value="1"/>
</dbReference>
<dbReference type="AlphaFoldDB" id="A0A5N5TAN9"/>
<keyword evidence="2 4" id="KW-0863">Zinc-finger</keyword>
<evidence type="ECO:0000256" key="2">
    <source>
        <dbReference type="ARBA" id="ARBA00022771"/>
    </source>
</evidence>
<evidence type="ECO:0000259" key="5">
    <source>
        <dbReference type="PROSITE" id="PS50808"/>
    </source>
</evidence>
<dbReference type="InterPro" id="IPR003656">
    <property type="entry name" value="Znf_BED"/>
</dbReference>
<accession>A0A5N5TAN9</accession>
<keyword evidence="1" id="KW-0479">Metal-binding</keyword>
<keyword evidence="3" id="KW-0862">Zinc</keyword>
<evidence type="ECO:0000313" key="6">
    <source>
        <dbReference type="EMBL" id="KAB7503317.1"/>
    </source>
</evidence>
<dbReference type="Proteomes" id="UP000326759">
    <property type="component" value="Unassembled WGS sequence"/>
</dbReference>
<dbReference type="OrthoDB" id="10043784at2759"/>
<sequence length="243" mass="27420">MKCFKFILDILQLRIFKMPGEHKRSSSVWKFFTKVNGTESSCNICDQVCRSSGNTTNLRNHLRTKHYEAFKALYEMTEDLAGVCAASRMEWGQCHSPEIDEAPTDSADATTVVNKEVTVKKEGKRKYIKRKKKDVESVETTPHPLKNIKIEDVSTVKPDHEHDLDIFGRCIAAQLKKLSEKRAILLTLEINNLVGEARIEDIDEQLANKAAAGENPHVITVSYGDPICNQSDDNNGNLEIMQN</sequence>
<dbReference type="SMART" id="SM00614">
    <property type="entry name" value="ZnF_BED"/>
    <property type="match status" value="1"/>
</dbReference>
<dbReference type="InterPro" id="IPR036236">
    <property type="entry name" value="Znf_C2H2_sf"/>
</dbReference>
<comment type="caution">
    <text evidence="6">The sequence shown here is derived from an EMBL/GenBank/DDBJ whole genome shotgun (WGS) entry which is preliminary data.</text>
</comment>
<organism evidence="6 7">
    <name type="scientific">Armadillidium nasatum</name>
    <dbReference type="NCBI Taxonomy" id="96803"/>
    <lineage>
        <taxon>Eukaryota</taxon>
        <taxon>Metazoa</taxon>
        <taxon>Ecdysozoa</taxon>
        <taxon>Arthropoda</taxon>
        <taxon>Crustacea</taxon>
        <taxon>Multicrustacea</taxon>
        <taxon>Malacostraca</taxon>
        <taxon>Eumalacostraca</taxon>
        <taxon>Peracarida</taxon>
        <taxon>Isopoda</taxon>
        <taxon>Oniscidea</taxon>
        <taxon>Crinocheta</taxon>
        <taxon>Armadillidiidae</taxon>
        <taxon>Armadillidium</taxon>
    </lineage>
</organism>
<name>A0A5N5TAN9_9CRUS</name>
<dbReference type="PROSITE" id="PS50808">
    <property type="entry name" value="ZF_BED"/>
    <property type="match status" value="1"/>
</dbReference>
<keyword evidence="7" id="KW-1185">Reference proteome</keyword>
<dbReference type="EMBL" id="SEYY01005390">
    <property type="protein sequence ID" value="KAB7503317.1"/>
    <property type="molecule type" value="Genomic_DNA"/>
</dbReference>
<evidence type="ECO:0000256" key="1">
    <source>
        <dbReference type="ARBA" id="ARBA00022723"/>
    </source>
</evidence>
<proteinExistence type="predicted"/>
<protein>
    <recommendedName>
        <fullName evidence="5">BED-type domain-containing protein</fullName>
    </recommendedName>
</protein>
<dbReference type="GO" id="GO:0008270">
    <property type="term" value="F:zinc ion binding"/>
    <property type="evidence" value="ECO:0007669"/>
    <property type="project" value="UniProtKB-KW"/>
</dbReference>
<dbReference type="Pfam" id="PF02892">
    <property type="entry name" value="zf-BED"/>
    <property type="match status" value="1"/>
</dbReference>
<reference evidence="6 7" key="1">
    <citation type="journal article" date="2019" name="PLoS Biol.">
        <title>Sex chromosomes control vertical transmission of feminizing Wolbachia symbionts in an isopod.</title>
        <authorList>
            <person name="Becking T."/>
            <person name="Chebbi M.A."/>
            <person name="Giraud I."/>
            <person name="Moumen B."/>
            <person name="Laverre T."/>
            <person name="Caubet Y."/>
            <person name="Peccoud J."/>
            <person name="Gilbert C."/>
            <person name="Cordaux R."/>
        </authorList>
    </citation>
    <scope>NUCLEOTIDE SEQUENCE [LARGE SCALE GENOMIC DNA]</scope>
    <source>
        <strain evidence="6">ANa2</strain>
        <tissue evidence="6">Whole body excluding digestive tract and cuticle</tissue>
    </source>
</reference>